<reference evidence="14 15" key="1">
    <citation type="submission" date="2016-12" db="EMBL/GenBank/DDBJ databases">
        <authorList>
            <person name="Song W.-J."/>
            <person name="Kurnit D.M."/>
        </authorList>
    </citation>
    <scope>NUCLEOTIDE SEQUENCE [LARGE SCALE GENOMIC DNA]</scope>
    <source>
        <strain evidence="14 15">DSM 12503</strain>
    </source>
</reference>
<dbReference type="InterPro" id="IPR036775">
    <property type="entry name" value="DNA_pol_Y-fam_lit_finger_sf"/>
</dbReference>
<dbReference type="Gene3D" id="3.30.70.270">
    <property type="match status" value="1"/>
</dbReference>
<feature type="active site" evidence="12">
    <location>
        <position position="106"/>
    </location>
</feature>
<gene>
    <name evidence="12" type="primary">dinB</name>
    <name evidence="14" type="ORF">SAMN02745217_00619</name>
</gene>
<protein>
    <recommendedName>
        <fullName evidence="12">DNA polymerase IV</fullName>
        <shortName evidence="12">Pol IV</shortName>
        <ecNumber evidence="12">2.7.7.7</ecNumber>
    </recommendedName>
</protein>
<evidence type="ECO:0000256" key="3">
    <source>
        <dbReference type="ARBA" id="ARBA00022679"/>
    </source>
</evidence>
<keyword evidence="12" id="KW-0238">DNA-binding</keyword>
<keyword evidence="4 12" id="KW-0548">Nucleotidyltransferase</keyword>
<dbReference type="OrthoDB" id="9808813at2"/>
<dbReference type="GO" id="GO:0003684">
    <property type="term" value="F:damaged DNA binding"/>
    <property type="evidence" value="ECO:0007669"/>
    <property type="project" value="InterPro"/>
</dbReference>
<comment type="similarity">
    <text evidence="1 12">Belongs to the DNA polymerase type-Y family.</text>
</comment>
<feature type="site" description="Substrate discrimination" evidence="12">
    <location>
        <position position="15"/>
    </location>
</feature>
<comment type="cofactor">
    <cofactor evidence="12">
        <name>Mg(2+)</name>
        <dbReference type="ChEBI" id="CHEBI:18420"/>
    </cofactor>
    <text evidence="12">Binds 2 magnesium ions per subunit.</text>
</comment>
<evidence type="ECO:0000256" key="2">
    <source>
        <dbReference type="ARBA" id="ARBA00022457"/>
    </source>
</evidence>
<evidence type="ECO:0000256" key="9">
    <source>
        <dbReference type="ARBA" id="ARBA00022932"/>
    </source>
</evidence>
<organism evidence="14 15">
    <name type="scientific">Anaerocolumna xylanovorans DSM 12503</name>
    <dbReference type="NCBI Taxonomy" id="1121345"/>
    <lineage>
        <taxon>Bacteria</taxon>
        <taxon>Bacillati</taxon>
        <taxon>Bacillota</taxon>
        <taxon>Clostridia</taxon>
        <taxon>Lachnospirales</taxon>
        <taxon>Lachnospiraceae</taxon>
        <taxon>Anaerocolumna</taxon>
    </lineage>
</organism>
<evidence type="ECO:0000256" key="5">
    <source>
        <dbReference type="ARBA" id="ARBA00022705"/>
    </source>
</evidence>
<keyword evidence="3 12" id="KW-0808">Transferase</keyword>
<name>A0A1M7XZD7_9FIRM</name>
<dbReference type="PANTHER" id="PTHR11076">
    <property type="entry name" value="DNA REPAIR POLYMERASE UMUC / TRANSFERASE FAMILY MEMBER"/>
    <property type="match status" value="1"/>
</dbReference>
<dbReference type="RefSeq" id="WP_073587310.1">
    <property type="nucleotide sequence ID" value="NZ_FRFD01000003.1"/>
</dbReference>
<evidence type="ECO:0000256" key="12">
    <source>
        <dbReference type="HAMAP-Rule" id="MF_01113"/>
    </source>
</evidence>
<dbReference type="InterPro" id="IPR050116">
    <property type="entry name" value="DNA_polymerase-Y"/>
</dbReference>
<dbReference type="InterPro" id="IPR022880">
    <property type="entry name" value="DNApol_IV"/>
</dbReference>
<dbReference type="InterPro" id="IPR043128">
    <property type="entry name" value="Rev_trsase/Diguanyl_cyclase"/>
</dbReference>
<accession>A0A1M7XZD7</accession>
<evidence type="ECO:0000256" key="4">
    <source>
        <dbReference type="ARBA" id="ARBA00022695"/>
    </source>
</evidence>
<sequence length="356" mass="41135">MTNRKILHIDMDAFFASIEQRERPELVGTPVIIAGDPNKRGVVSTCSYEARTYGIYSSMPSKTAHVLCPNATFIKPRIDFYKTISNTIFDIYKEYTELVEPLSLDEAFIDVTYNKYDIKSAVEIAKEIKRKIREKTNLTASAGVSFNKCLAKIASDYRKPDGLTEITTENYQQMIDVLPIEKFFGIGKVSLNQFHQRGIFTGKDLRELSEANLVEIMHKRGSIIYQNIRGIDDREVDPDRQRKTLGKEITFAMDITTGADIRSHFEEVAVRLEKELINRKIKIKTVIIKIKYFDFSIITKRYTCDNYIQSKNEIMYCIDILLKKCKLEKDIRLIGIYTSNLLEGEEENKQLSLWDL</sequence>
<comment type="subunit">
    <text evidence="12">Monomer.</text>
</comment>
<dbReference type="GO" id="GO:0009432">
    <property type="term" value="P:SOS response"/>
    <property type="evidence" value="ECO:0007669"/>
    <property type="project" value="TreeGrafter"/>
</dbReference>
<dbReference type="Pfam" id="PF00817">
    <property type="entry name" value="IMS"/>
    <property type="match status" value="1"/>
</dbReference>
<dbReference type="SUPFAM" id="SSF100879">
    <property type="entry name" value="Lesion bypass DNA polymerase (Y-family), little finger domain"/>
    <property type="match status" value="1"/>
</dbReference>
<dbReference type="EC" id="2.7.7.7" evidence="12"/>
<dbReference type="Pfam" id="PF11799">
    <property type="entry name" value="IMS_C"/>
    <property type="match status" value="1"/>
</dbReference>
<evidence type="ECO:0000313" key="14">
    <source>
        <dbReference type="EMBL" id="SHO44496.1"/>
    </source>
</evidence>
<evidence type="ECO:0000256" key="10">
    <source>
        <dbReference type="ARBA" id="ARBA00023204"/>
    </source>
</evidence>
<dbReference type="SUPFAM" id="SSF56672">
    <property type="entry name" value="DNA/RNA polymerases"/>
    <property type="match status" value="1"/>
</dbReference>
<dbReference type="GO" id="GO:0006281">
    <property type="term" value="P:DNA repair"/>
    <property type="evidence" value="ECO:0007669"/>
    <property type="project" value="UniProtKB-UniRule"/>
</dbReference>
<dbReference type="FunFam" id="3.30.1490.100:FF:000004">
    <property type="entry name" value="DNA polymerase IV"/>
    <property type="match status" value="1"/>
</dbReference>
<dbReference type="PANTHER" id="PTHR11076:SF33">
    <property type="entry name" value="DNA POLYMERASE KAPPA"/>
    <property type="match status" value="1"/>
</dbReference>
<evidence type="ECO:0000313" key="15">
    <source>
        <dbReference type="Proteomes" id="UP000184612"/>
    </source>
</evidence>
<dbReference type="GO" id="GO:0000287">
    <property type="term" value="F:magnesium ion binding"/>
    <property type="evidence" value="ECO:0007669"/>
    <property type="project" value="UniProtKB-UniRule"/>
</dbReference>
<dbReference type="GO" id="GO:0005829">
    <property type="term" value="C:cytosol"/>
    <property type="evidence" value="ECO:0007669"/>
    <property type="project" value="TreeGrafter"/>
</dbReference>
<dbReference type="NCBIfam" id="NF002677">
    <property type="entry name" value="PRK02406.1"/>
    <property type="match status" value="1"/>
</dbReference>
<keyword evidence="8 12" id="KW-0460">Magnesium</keyword>
<dbReference type="CDD" id="cd03586">
    <property type="entry name" value="PolY_Pol_IV_kappa"/>
    <property type="match status" value="1"/>
</dbReference>
<keyword evidence="10 12" id="KW-0234">DNA repair</keyword>
<evidence type="ECO:0000259" key="13">
    <source>
        <dbReference type="PROSITE" id="PS50173"/>
    </source>
</evidence>
<keyword evidence="5 12" id="KW-0235">DNA replication</keyword>
<proteinExistence type="inferred from homology"/>
<dbReference type="PROSITE" id="PS50173">
    <property type="entry name" value="UMUC"/>
    <property type="match status" value="1"/>
</dbReference>
<dbReference type="STRING" id="1121345.SAMN02745217_00619"/>
<evidence type="ECO:0000256" key="8">
    <source>
        <dbReference type="ARBA" id="ARBA00022842"/>
    </source>
</evidence>
<feature type="binding site" evidence="12">
    <location>
        <position position="105"/>
    </location>
    <ligand>
        <name>Mg(2+)</name>
        <dbReference type="ChEBI" id="CHEBI:18420"/>
    </ligand>
</feature>
<dbReference type="Proteomes" id="UP000184612">
    <property type="component" value="Unassembled WGS sequence"/>
</dbReference>
<dbReference type="AlphaFoldDB" id="A0A1M7XZD7"/>
<dbReference type="GO" id="GO:0003887">
    <property type="term" value="F:DNA-directed DNA polymerase activity"/>
    <property type="evidence" value="ECO:0007669"/>
    <property type="project" value="UniProtKB-UniRule"/>
</dbReference>
<comment type="function">
    <text evidence="12">Poorly processive, error-prone DNA polymerase involved in untargeted mutagenesis. Copies undamaged DNA at stalled replication forks, which arise in vivo from mismatched or misaligned primer ends. These misaligned primers can be extended by PolIV. Exhibits no 3'-5' exonuclease (proofreading) activity. May be involved in translesional synthesis, in conjunction with the beta clamp from PolIII.</text>
</comment>
<keyword evidence="7 12" id="KW-0227">DNA damage</keyword>
<feature type="binding site" evidence="12">
    <location>
        <position position="10"/>
    </location>
    <ligand>
        <name>Mg(2+)</name>
        <dbReference type="ChEBI" id="CHEBI:18420"/>
    </ligand>
</feature>
<comment type="subcellular location">
    <subcellularLocation>
        <location evidence="12">Cytoplasm</location>
    </subcellularLocation>
</comment>
<dbReference type="InterPro" id="IPR001126">
    <property type="entry name" value="UmuC"/>
</dbReference>
<evidence type="ECO:0000256" key="11">
    <source>
        <dbReference type="ARBA" id="ARBA00049244"/>
    </source>
</evidence>
<keyword evidence="6 12" id="KW-0479">Metal-binding</keyword>
<feature type="domain" description="UmuC" evidence="13">
    <location>
        <begin position="6"/>
        <end position="187"/>
    </location>
</feature>
<evidence type="ECO:0000256" key="6">
    <source>
        <dbReference type="ARBA" id="ARBA00022723"/>
    </source>
</evidence>
<keyword evidence="12" id="KW-0963">Cytoplasm</keyword>
<keyword evidence="9 12" id="KW-0239">DNA-directed DNA polymerase</keyword>
<keyword evidence="2 12" id="KW-0515">Mutator protein</keyword>
<comment type="catalytic activity">
    <reaction evidence="11 12">
        <text>DNA(n) + a 2'-deoxyribonucleoside 5'-triphosphate = DNA(n+1) + diphosphate</text>
        <dbReference type="Rhea" id="RHEA:22508"/>
        <dbReference type="Rhea" id="RHEA-COMP:17339"/>
        <dbReference type="Rhea" id="RHEA-COMP:17340"/>
        <dbReference type="ChEBI" id="CHEBI:33019"/>
        <dbReference type="ChEBI" id="CHEBI:61560"/>
        <dbReference type="ChEBI" id="CHEBI:173112"/>
        <dbReference type="EC" id="2.7.7.7"/>
    </reaction>
</comment>
<dbReference type="InterPro" id="IPR017961">
    <property type="entry name" value="DNA_pol_Y-fam_little_finger"/>
</dbReference>
<dbReference type="GO" id="GO:0006261">
    <property type="term" value="P:DNA-templated DNA replication"/>
    <property type="evidence" value="ECO:0007669"/>
    <property type="project" value="UniProtKB-UniRule"/>
</dbReference>
<dbReference type="Gene3D" id="3.40.1170.60">
    <property type="match status" value="1"/>
</dbReference>
<dbReference type="InterPro" id="IPR043502">
    <property type="entry name" value="DNA/RNA_pol_sf"/>
</dbReference>
<evidence type="ECO:0000256" key="7">
    <source>
        <dbReference type="ARBA" id="ARBA00022763"/>
    </source>
</evidence>
<evidence type="ECO:0000256" key="1">
    <source>
        <dbReference type="ARBA" id="ARBA00010945"/>
    </source>
</evidence>
<dbReference type="Gene3D" id="3.30.1490.100">
    <property type="entry name" value="DNA polymerase, Y-family, little finger domain"/>
    <property type="match status" value="1"/>
</dbReference>
<dbReference type="Gene3D" id="1.10.150.20">
    <property type="entry name" value="5' to 3' exonuclease, C-terminal subdomain"/>
    <property type="match status" value="1"/>
</dbReference>
<dbReference type="HAMAP" id="MF_01113">
    <property type="entry name" value="DNApol_IV"/>
    <property type="match status" value="1"/>
</dbReference>
<dbReference type="EMBL" id="FRFD01000003">
    <property type="protein sequence ID" value="SHO44496.1"/>
    <property type="molecule type" value="Genomic_DNA"/>
</dbReference>
<dbReference type="GO" id="GO:0042276">
    <property type="term" value="P:error-prone translesion synthesis"/>
    <property type="evidence" value="ECO:0007669"/>
    <property type="project" value="TreeGrafter"/>
</dbReference>
<keyword evidence="15" id="KW-1185">Reference proteome</keyword>